<dbReference type="STRING" id="1036612.A0A1L9TGQ8"/>
<feature type="coiled-coil region" evidence="1">
    <location>
        <begin position="113"/>
        <end position="150"/>
    </location>
</feature>
<gene>
    <name evidence="3" type="ORF">ASPSYDRAFT_31225</name>
</gene>
<organism evidence="3 4">
    <name type="scientific">Aspergillus sydowii CBS 593.65</name>
    <dbReference type="NCBI Taxonomy" id="1036612"/>
    <lineage>
        <taxon>Eukaryota</taxon>
        <taxon>Fungi</taxon>
        <taxon>Dikarya</taxon>
        <taxon>Ascomycota</taxon>
        <taxon>Pezizomycotina</taxon>
        <taxon>Eurotiomycetes</taxon>
        <taxon>Eurotiomycetidae</taxon>
        <taxon>Eurotiales</taxon>
        <taxon>Aspergillaceae</taxon>
        <taxon>Aspergillus</taxon>
        <taxon>Aspergillus subgen. Nidulantes</taxon>
    </lineage>
</organism>
<dbReference type="RefSeq" id="XP_040702367.1">
    <property type="nucleotide sequence ID" value="XM_040844850.1"/>
</dbReference>
<dbReference type="AlphaFoldDB" id="A0A1L9TGQ8"/>
<evidence type="ECO:0000256" key="2">
    <source>
        <dbReference type="SAM" id="MobiDB-lite"/>
    </source>
</evidence>
<dbReference type="VEuPathDB" id="FungiDB:ASPSYDRAFT_31225"/>
<dbReference type="PANTHER" id="PTHR21974">
    <property type="entry name" value="RE15880P"/>
    <property type="match status" value="1"/>
</dbReference>
<proteinExistence type="predicted"/>
<dbReference type="Proteomes" id="UP000184356">
    <property type="component" value="Unassembled WGS sequence"/>
</dbReference>
<protein>
    <submittedName>
        <fullName evidence="3">Uncharacterized protein</fullName>
    </submittedName>
</protein>
<keyword evidence="4" id="KW-1185">Reference proteome</keyword>
<dbReference type="PANTHER" id="PTHR21974:SF2">
    <property type="entry name" value="RE15880P"/>
    <property type="match status" value="1"/>
</dbReference>
<feature type="region of interest" description="Disordered" evidence="2">
    <location>
        <begin position="341"/>
        <end position="373"/>
    </location>
</feature>
<dbReference type="OrthoDB" id="2562743at2759"/>
<reference evidence="4" key="1">
    <citation type="journal article" date="2017" name="Genome Biol.">
        <title>Comparative genomics reveals high biological diversity and specific adaptations in the industrially and medically important fungal genus Aspergillus.</title>
        <authorList>
            <person name="de Vries R.P."/>
            <person name="Riley R."/>
            <person name="Wiebenga A."/>
            <person name="Aguilar-Osorio G."/>
            <person name="Amillis S."/>
            <person name="Uchima C.A."/>
            <person name="Anderluh G."/>
            <person name="Asadollahi M."/>
            <person name="Askin M."/>
            <person name="Barry K."/>
            <person name="Battaglia E."/>
            <person name="Bayram O."/>
            <person name="Benocci T."/>
            <person name="Braus-Stromeyer S.A."/>
            <person name="Caldana C."/>
            <person name="Canovas D."/>
            <person name="Cerqueira G.C."/>
            <person name="Chen F."/>
            <person name="Chen W."/>
            <person name="Choi C."/>
            <person name="Clum A."/>
            <person name="Dos Santos R.A."/>
            <person name="Damasio A.R."/>
            <person name="Diallinas G."/>
            <person name="Emri T."/>
            <person name="Fekete E."/>
            <person name="Flipphi M."/>
            <person name="Freyberg S."/>
            <person name="Gallo A."/>
            <person name="Gournas C."/>
            <person name="Habgood R."/>
            <person name="Hainaut M."/>
            <person name="Harispe M.L."/>
            <person name="Henrissat B."/>
            <person name="Hilden K.S."/>
            <person name="Hope R."/>
            <person name="Hossain A."/>
            <person name="Karabika E."/>
            <person name="Karaffa L."/>
            <person name="Karanyi Z."/>
            <person name="Krasevec N."/>
            <person name="Kuo A."/>
            <person name="Kusch H."/>
            <person name="LaButti K."/>
            <person name="Lagendijk E.L."/>
            <person name="Lapidus A."/>
            <person name="Levasseur A."/>
            <person name="Lindquist E."/>
            <person name="Lipzen A."/>
            <person name="Logrieco A.F."/>
            <person name="MacCabe A."/>
            <person name="Maekelae M.R."/>
            <person name="Malavazi I."/>
            <person name="Melin P."/>
            <person name="Meyer V."/>
            <person name="Mielnichuk N."/>
            <person name="Miskei M."/>
            <person name="Molnar A.P."/>
            <person name="Mule G."/>
            <person name="Ngan C.Y."/>
            <person name="Orejas M."/>
            <person name="Orosz E."/>
            <person name="Ouedraogo J.P."/>
            <person name="Overkamp K.M."/>
            <person name="Park H.-S."/>
            <person name="Perrone G."/>
            <person name="Piumi F."/>
            <person name="Punt P.J."/>
            <person name="Ram A.F."/>
            <person name="Ramon A."/>
            <person name="Rauscher S."/>
            <person name="Record E."/>
            <person name="Riano-Pachon D.M."/>
            <person name="Robert V."/>
            <person name="Roehrig J."/>
            <person name="Ruller R."/>
            <person name="Salamov A."/>
            <person name="Salih N.S."/>
            <person name="Samson R.A."/>
            <person name="Sandor E."/>
            <person name="Sanguinetti M."/>
            <person name="Schuetze T."/>
            <person name="Sepcic K."/>
            <person name="Shelest E."/>
            <person name="Sherlock G."/>
            <person name="Sophianopoulou V."/>
            <person name="Squina F.M."/>
            <person name="Sun H."/>
            <person name="Susca A."/>
            <person name="Todd R.B."/>
            <person name="Tsang A."/>
            <person name="Unkles S.E."/>
            <person name="van de Wiele N."/>
            <person name="van Rossen-Uffink D."/>
            <person name="Oliveira J.V."/>
            <person name="Vesth T.C."/>
            <person name="Visser J."/>
            <person name="Yu J.-H."/>
            <person name="Zhou M."/>
            <person name="Andersen M.R."/>
            <person name="Archer D.B."/>
            <person name="Baker S.E."/>
            <person name="Benoit I."/>
            <person name="Brakhage A.A."/>
            <person name="Braus G.H."/>
            <person name="Fischer R."/>
            <person name="Frisvad J.C."/>
            <person name="Goldman G.H."/>
            <person name="Houbraken J."/>
            <person name="Oakley B."/>
            <person name="Pocsi I."/>
            <person name="Scazzocchio C."/>
            <person name="Seiboth B."/>
            <person name="vanKuyk P.A."/>
            <person name="Wortman J."/>
            <person name="Dyer P.S."/>
            <person name="Grigoriev I.V."/>
        </authorList>
    </citation>
    <scope>NUCLEOTIDE SEQUENCE [LARGE SCALE GENOMIC DNA]</scope>
    <source>
        <strain evidence="4">CBS 593.65</strain>
    </source>
</reference>
<evidence type="ECO:0000256" key="1">
    <source>
        <dbReference type="SAM" id="Coils"/>
    </source>
</evidence>
<dbReference type="EMBL" id="KV878586">
    <property type="protein sequence ID" value="OJJ58561.1"/>
    <property type="molecule type" value="Genomic_DNA"/>
</dbReference>
<evidence type="ECO:0000313" key="3">
    <source>
        <dbReference type="EMBL" id="OJJ58561.1"/>
    </source>
</evidence>
<keyword evidence="1" id="KW-0175">Coiled coil</keyword>
<dbReference type="GeneID" id="63760923"/>
<name>A0A1L9TGQ8_9EURO</name>
<evidence type="ECO:0000313" key="4">
    <source>
        <dbReference type="Proteomes" id="UP000184356"/>
    </source>
</evidence>
<accession>A0A1L9TGQ8</accession>
<sequence length="373" mass="42648">MSIYENIAATRNRHSQILSSLAAVDRAPEALKSQDVYLTSLRDELNATNRDLGEIQKRTQAEREKHASYRDSTIRRLMYRATGKRADFEERADREMREYYSALERENEMQAQKDMLGTEIGEAESRKKELQRACNERAALSDELEAMYRSLFEGPTEEFPEEDAQEQVTKTAQRRYGELSERLDNINRAAQCLAKAQLTIKQALLNLFEAVRQCERDIWGFGGLLADMGQQNCLSRAQQKVSQTQMLVNQAMRLDRHVQPLPAMNIVQHDMISGLIFDNAFYNINFLKRVQQSFNEVKLAEHALGVQLRRTKSRAADMQEDVGEATVTLDSAQRELRRLREQAFMQAAEPPPPYSEKTFESESAGGLETPSGL</sequence>